<gene>
    <name evidence="2" type="ORF">TPA0910_18060</name>
</gene>
<accession>A0ABQ3TVQ6</accession>
<evidence type="ECO:0000313" key="3">
    <source>
        <dbReference type="Proteomes" id="UP001054854"/>
    </source>
</evidence>
<comment type="caution">
    <text evidence="2">The sequence shown here is derived from an EMBL/GenBank/DDBJ whole genome shotgun (WGS) entry which is preliminary data.</text>
</comment>
<organism evidence="2 3">
    <name type="scientific">Streptomyces hygroscopicus</name>
    <dbReference type="NCBI Taxonomy" id="1912"/>
    <lineage>
        <taxon>Bacteria</taxon>
        <taxon>Bacillati</taxon>
        <taxon>Actinomycetota</taxon>
        <taxon>Actinomycetes</taxon>
        <taxon>Kitasatosporales</taxon>
        <taxon>Streptomycetaceae</taxon>
        <taxon>Streptomyces</taxon>
        <taxon>Streptomyces violaceusniger group</taxon>
    </lineage>
</organism>
<proteinExistence type="predicted"/>
<dbReference type="InterPro" id="IPR029069">
    <property type="entry name" value="HotDog_dom_sf"/>
</dbReference>
<dbReference type="InterPro" id="IPR054545">
    <property type="entry name" value="ApeI-like"/>
</dbReference>
<dbReference type="Gene3D" id="3.10.129.10">
    <property type="entry name" value="Hotdog Thioesterase"/>
    <property type="match status" value="1"/>
</dbReference>
<protein>
    <recommendedName>
        <fullName evidence="1">ApeI dehydratase-like domain-containing protein</fullName>
    </recommendedName>
</protein>
<keyword evidence="3" id="KW-1185">Reference proteome</keyword>
<evidence type="ECO:0000259" key="1">
    <source>
        <dbReference type="Pfam" id="PF22818"/>
    </source>
</evidence>
<dbReference type="Proteomes" id="UP001054854">
    <property type="component" value="Unassembled WGS sequence"/>
</dbReference>
<reference evidence="2" key="1">
    <citation type="submission" date="2024-05" db="EMBL/GenBank/DDBJ databases">
        <title>Whole genome shotgun sequence of Streptomyces hygroscopicus NBRC 113678.</title>
        <authorList>
            <person name="Komaki H."/>
            <person name="Tamura T."/>
        </authorList>
    </citation>
    <scope>NUCLEOTIDE SEQUENCE</scope>
    <source>
        <strain evidence="2">N11-34</strain>
    </source>
</reference>
<dbReference type="Pfam" id="PF22818">
    <property type="entry name" value="ApeI-like"/>
    <property type="match status" value="1"/>
</dbReference>
<evidence type="ECO:0000313" key="2">
    <source>
        <dbReference type="EMBL" id="GHJ27373.1"/>
    </source>
</evidence>
<feature type="domain" description="ApeI dehydratase-like" evidence="1">
    <location>
        <begin position="82"/>
        <end position="161"/>
    </location>
</feature>
<dbReference type="RefSeq" id="WP_236256547.1">
    <property type="nucleotide sequence ID" value="NZ_BNEK01000003.1"/>
</dbReference>
<dbReference type="EMBL" id="BNEK01000003">
    <property type="protein sequence ID" value="GHJ27373.1"/>
    <property type="molecule type" value="Genomic_DNA"/>
</dbReference>
<name>A0ABQ3TVQ6_STRHY</name>
<dbReference type="SUPFAM" id="SSF54637">
    <property type="entry name" value="Thioesterase/thiol ester dehydrase-isomerase"/>
    <property type="match status" value="1"/>
</dbReference>
<sequence length="188" mass="18385">METAGPAGPLGSAGFAESTGAAGALGSAGPAGTLGSAGFAESTGSAGTLGSAGASSTRPCSPVAARVEVVRPAAADDRGTVRAATAVTVGEDEAVFPGHYPGFAIFPGVCVIECVHLSGLRTAPPGSAGLELVAVESTRFLSPVFPGDRLAVDLVWTGGSGVWKCAAKVATERGAAAQVRLRFTAEEA</sequence>